<evidence type="ECO:0000259" key="4">
    <source>
        <dbReference type="PROSITE" id="PS51473"/>
    </source>
</evidence>
<keyword evidence="6" id="KW-1185">Reference proteome</keyword>
<dbReference type="PANTHER" id="PTHR32099:SF71">
    <property type="entry name" value="CYSTEINE-RICH REPEAT SECRETORY PROTEIN 7"/>
    <property type="match status" value="1"/>
</dbReference>
<proteinExistence type="predicted"/>
<keyword evidence="2" id="KW-0677">Repeat</keyword>
<feature type="domain" description="Gnk2-homologous" evidence="4">
    <location>
        <begin position="145"/>
        <end position="254"/>
    </location>
</feature>
<dbReference type="EMBL" id="JAKOGI010000096">
    <property type="protein sequence ID" value="KAJ8444523.1"/>
    <property type="molecule type" value="Genomic_DNA"/>
</dbReference>
<organism evidence="5 6">
    <name type="scientific">Carnegiea gigantea</name>
    <dbReference type="NCBI Taxonomy" id="171969"/>
    <lineage>
        <taxon>Eukaryota</taxon>
        <taxon>Viridiplantae</taxon>
        <taxon>Streptophyta</taxon>
        <taxon>Embryophyta</taxon>
        <taxon>Tracheophyta</taxon>
        <taxon>Spermatophyta</taxon>
        <taxon>Magnoliopsida</taxon>
        <taxon>eudicotyledons</taxon>
        <taxon>Gunneridae</taxon>
        <taxon>Pentapetalae</taxon>
        <taxon>Caryophyllales</taxon>
        <taxon>Cactineae</taxon>
        <taxon>Cactaceae</taxon>
        <taxon>Cactoideae</taxon>
        <taxon>Echinocereeae</taxon>
        <taxon>Carnegiea</taxon>
    </lineage>
</organism>
<evidence type="ECO:0000256" key="3">
    <source>
        <dbReference type="SAM" id="SignalP"/>
    </source>
</evidence>
<gene>
    <name evidence="5" type="ORF">Cgig2_028338</name>
</gene>
<evidence type="ECO:0000313" key="5">
    <source>
        <dbReference type="EMBL" id="KAJ8444523.1"/>
    </source>
</evidence>
<dbReference type="PANTHER" id="PTHR32099">
    <property type="entry name" value="CYSTEINE-RICH REPEAT SECRETORY PROTEIN"/>
    <property type="match status" value="1"/>
</dbReference>
<dbReference type="Gene3D" id="3.30.430.20">
    <property type="entry name" value="Gnk2 domain, C-X8-C-X2-C motif"/>
    <property type="match status" value="2"/>
</dbReference>
<dbReference type="Pfam" id="PF01657">
    <property type="entry name" value="Stress-antifung"/>
    <property type="match status" value="2"/>
</dbReference>
<name>A0A9Q1QJ39_9CARY</name>
<dbReference type="CDD" id="cd23509">
    <property type="entry name" value="Gnk2-like"/>
    <property type="match status" value="2"/>
</dbReference>
<evidence type="ECO:0000313" key="6">
    <source>
        <dbReference type="Proteomes" id="UP001153076"/>
    </source>
</evidence>
<dbReference type="AlphaFoldDB" id="A0A9Q1QJ39"/>
<accession>A0A9Q1QJ39</accession>
<dbReference type="InterPro" id="IPR038408">
    <property type="entry name" value="GNK2_sf"/>
</dbReference>
<feature type="signal peptide" evidence="3">
    <location>
        <begin position="1"/>
        <end position="24"/>
    </location>
</feature>
<dbReference type="InterPro" id="IPR002902">
    <property type="entry name" value="GNK2"/>
</dbReference>
<dbReference type="PROSITE" id="PS51473">
    <property type="entry name" value="GNK2"/>
    <property type="match status" value="2"/>
</dbReference>
<dbReference type="OrthoDB" id="1909574at2759"/>
<sequence length="270" mass="29574">MALVSFFKLIFFTITFSSSRVVLGYDMYSGGAILCMGNSTGGSTYKSNVDLILSELASESSRAHPPFIGFFNGSAGIAPDKAYGSYLCRGDLSIHLCHGCVSEVTRVLSQNKIYTDCFGFGGFTDQPLDHCLVHYANYSRGYMNGSVMSFGKIGGKASNYQQYNETLTATIEGLVKEAALGNWSNPYFETRVVQVARSKERIYTLVQCTSDISMVNCSKCLGELYSFLPECCNGTQGALVIHANCLLKYNNQSFFGNSCRGFVLISYLHC</sequence>
<reference evidence="5" key="1">
    <citation type="submission" date="2022-04" db="EMBL/GenBank/DDBJ databases">
        <title>Carnegiea gigantea Genome sequencing and assembly v2.</title>
        <authorList>
            <person name="Copetti D."/>
            <person name="Sanderson M.J."/>
            <person name="Burquez A."/>
            <person name="Wojciechowski M.F."/>
        </authorList>
    </citation>
    <scope>NUCLEOTIDE SEQUENCE</scope>
    <source>
        <strain evidence="5">SGP5-SGP5p</strain>
        <tissue evidence="5">Aerial part</tissue>
    </source>
</reference>
<evidence type="ECO:0000256" key="2">
    <source>
        <dbReference type="ARBA" id="ARBA00022737"/>
    </source>
</evidence>
<keyword evidence="1 3" id="KW-0732">Signal</keyword>
<protein>
    <recommendedName>
        <fullName evidence="4">Gnk2-homologous domain-containing protein</fullName>
    </recommendedName>
</protein>
<dbReference type="Proteomes" id="UP001153076">
    <property type="component" value="Unassembled WGS sequence"/>
</dbReference>
<feature type="chain" id="PRO_5040237850" description="Gnk2-homologous domain-containing protein" evidence="3">
    <location>
        <begin position="25"/>
        <end position="270"/>
    </location>
</feature>
<evidence type="ECO:0000256" key="1">
    <source>
        <dbReference type="ARBA" id="ARBA00022729"/>
    </source>
</evidence>
<comment type="caution">
    <text evidence="5">The sequence shown here is derived from an EMBL/GenBank/DDBJ whole genome shotgun (WGS) entry which is preliminary data.</text>
</comment>
<feature type="domain" description="Gnk2-homologous" evidence="4">
    <location>
        <begin position="27"/>
        <end position="140"/>
    </location>
</feature>